<reference evidence="9 10" key="1">
    <citation type="journal article" date="2019" name="Nat. Microbiol.">
        <title>Mediterranean grassland soil C-N compound turnover is dependent on rainfall and depth, and is mediated by genomically divergent microorganisms.</title>
        <authorList>
            <person name="Diamond S."/>
            <person name="Andeer P.F."/>
            <person name="Li Z."/>
            <person name="Crits-Christoph A."/>
            <person name="Burstein D."/>
            <person name="Anantharaman K."/>
            <person name="Lane K.R."/>
            <person name="Thomas B.C."/>
            <person name="Pan C."/>
            <person name="Northen T.R."/>
            <person name="Banfield J.F."/>
        </authorList>
    </citation>
    <scope>NUCLEOTIDE SEQUENCE [LARGE SCALE GENOMIC DNA]</scope>
    <source>
        <strain evidence="9">NP_8</strain>
    </source>
</reference>
<dbReference type="GO" id="GO:0006777">
    <property type="term" value="P:Mo-molybdopterin cofactor biosynthetic process"/>
    <property type="evidence" value="ECO:0007669"/>
    <property type="project" value="UniProtKB-UniRule"/>
</dbReference>
<dbReference type="InterPro" id="IPR036688">
    <property type="entry name" value="MoeA_C_domain_IV_sf"/>
</dbReference>
<dbReference type="InterPro" id="IPR001453">
    <property type="entry name" value="MoaB/Mog_dom"/>
</dbReference>
<dbReference type="InterPro" id="IPR005110">
    <property type="entry name" value="MoeA_linker/N"/>
</dbReference>
<dbReference type="PROSITE" id="PS01079">
    <property type="entry name" value="MOCF_BIOSYNTHESIS_2"/>
    <property type="match status" value="1"/>
</dbReference>
<dbReference type="Gene3D" id="3.40.980.10">
    <property type="entry name" value="MoaB/Mog-like domain"/>
    <property type="match status" value="1"/>
</dbReference>
<feature type="domain" description="MoaB/Mog" evidence="8">
    <location>
        <begin position="187"/>
        <end position="326"/>
    </location>
</feature>
<keyword evidence="5 7" id="KW-0501">Molybdenum cofactor biosynthesis</keyword>
<dbReference type="Pfam" id="PF03453">
    <property type="entry name" value="MoeA_N"/>
    <property type="match status" value="1"/>
</dbReference>
<keyword evidence="7" id="KW-0479">Metal-binding</keyword>
<sequence>MKAFTKLLTPQEARDVFARAYSPVPVGAERLSLAHSLRRVLAQEVRASSDLPAFDRSTVDGYAVRSVDTGRASSGTPVQLQVAGEIFMGETVQFAVGAGQAARIPTGGMLPEGADAVVMQEHVVRTGAAVSVERPAKARDNVLSRGADVTSGEVIIRPGRRLRPQDQGLLAGLDVPEVMVYRRPRVAIIVTGDELVPPGRPLRGSQIHDMNTYTLSGLIDEVGGVANAHGIVPDNLALLVERAKLAHRECEMLILVGGSSVGEKDVVADAIAALGAPGVVVHGIAIRPGKPTILAVAGGKPVFGLPGNVVSAMVIFDQFVRPVLQAMAGVRELPRPGQTVLARLTRKVATGDREDHIRVSVIERTGAFWAAPLPGGSAIITSMVRADGLVTIPANATLDEGAEVEVRLLP</sequence>
<dbReference type="Gene3D" id="3.90.105.10">
    <property type="entry name" value="Molybdopterin biosynthesis moea protein, domain 2"/>
    <property type="match status" value="1"/>
</dbReference>
<dbReference type="UniPathway" id="UPA00344"/>
<evidence type="ECO:0000259" key="8">
    <source>
        <dbReference type="SMART" id="SM00852"/>
    </source>
</evidence>
<proteinExistence type="inferred from homology"/>
<dbReference type="InterPro" id="IPR005111">
    <property type="entry name" value="MoeA_C_domain_IV"/>
</dbReference>
<keyword evidence="7" id="KW-0460">Magnesium</keyword>
<dbReference type="SUPFAM" id="SSF53218">
    <property type="entry name" value="Molybdenum cofactor biosynthesis proteins"/>
    <property type="match status" value="1"/>
</dbReference>
<dbReference type="GO" id="GO:0046872">
    <property type="term" value="F:metal ion binding"/>
    <property type="evidence" value="ECO:0007669"/>
    <property type="project" value="UniProtKB-UniRule"/>
</dbReference>
<keyword evidence="7 9" id="KW-0808">Transferase</keyword>
<dbReference type="EC" id="2.10.1.1" evidence="7"/>
<dbReference type="SUPFAM" id="SSF63867">
    <property type="entry name" value="MoeA C-terminal domain-like"/>
    <property type="match status" value="1"/>
</dbReference>
<dbReference type="PANTHER" id="PTHR10192:SF5">
    <property type="entry name" value="GEPHYRIN"/>
    <property type="match status" value="1"/>
</dbReference>
<dbReference type="InterPro" id="IPR008284">
    <property type="entry name" value="MoCF_biosynth_CS"/>
</dbReference>
<dbReference type="Gene3D" id="2.170.190.11">
    <property type="entry name" value="Molybdopterin biosynthesis moea protein, domain 3"/>
    <property type="match status" value="1"/>
</dbReference>
<comment type="caution">
    <text evidence="9">The sequence shown here is derived from an EMBL/GenBank/DDBJ whole genome shotgun (WGS) entry which is preliminary data.</text>
</comment>
<dbReference type="SUPFAM" id="SSF63882">
    <property type="entry name" value="MoeA N-terminal region -like"/>
    <property type="match status" value="1"/>
</dbReference>
<evidence type="ECO:0000256" key="7">
    <source>
        <dbReference type="RuleBase" id="RU365090"/>
    </source>
</evidence>
<dbReference type="Gene3D" id="2.40.340.10">
    <property type="entry name" value="MoeA, C-terminal, domain IV"/>
    <property type="match status" value="1"/>
</dbReference>
<dbReference type="GO" id="GO:0005829">
    <property type="term" value="C:cytosol"/>
    <property type="evidence" value="ECO:0007669"/>
    <property type="project" value="TreeGrafter"/>
</dbReference>
<dbReference type="Proteomes" id="UP000318834">
    <property type="component" value="Unassembled WGS sequence"/>
</dbReference>
<evidence type="ECO:0000256" key="2">
    <source>
        <dbReference type="ARBA" id="ARBA00005046"/>
    </source>
</evidence>
<evidence type="ECO:0000313" key="9">
    <source>
        <dbReference type="EMBL" id="TMI76834.1"/>
    </source>
</evidence>
<dbReference type="InterPro" id="IPR036425">
    <property type="entry name" value="MoaB/Mog-like_dom_sf"/>
</dbReference>
<protein>
    <recommendedName>
        <fullName evidence="7">Molybdopterin molybdenumtransferase</fullName>
        <ecNumber evidence="7">2.10.1.1</ecNumber>
    </recommendedName>
</protein>
<dbReference type="GO" id="GO:0061599">
    <property type="term" value="F:molybdopterin molybdotransferase activity"/>
    <property type="evidence" value="ECO:0007669"/>
    <property type="project" value="UniProtKB-UniRule"/>
</dbReference>
<evidence type="ECO:0000256" key="3">
    <source>
        <dbReference type="ARBA" id="ARBA00010763"/>
    </source>
</evidence>
<keyword evidence="4 7" id="KW-0500">Molybdenum</keyword>
<dbReference type="EMBL" id="VBAP01000009">
    <property type="protein sequence ID" value="TMI76834.1"/>
    <property type="molecule type" value="Genomic_DNA"/>
</dbReference>
<dbReference type="Pfam" id="PF00994">
    <property type="entry name" value="MoCF_biosynth"/>
    <property type="match status" value="1"/>
</dbReference>
<dbReference type="InterPro" id="IPR036135">
    <property type="entry name" value="MoeA_linker/N_sf"/>
</dbReference>
<name>A0A537IZS9_9BACT</name>
<evidence type="ECO:0000256" key="5">
    <source>
        <dbReference type="ARBA" id="ARBA00023150"/>
    </source>
</evidence>
<gene>
    <name evidence="9" type="ORF">E6H05_02195</name>
</gene>
<dbReference type="AlphaFoldDB" id="A0A537IZS9"/>
<comment type="similarity">
    <text evidence="3 7">Belongs to the MoeA family.</text>
</comment>
<dbReference type="CDD" id="cd00887">
    <property type="entry name" value="MoeA"/>
    <property type="match status" value="1"/>
</dbReference>
<comment type="cofactor">
    <cofactor evidence="7">
        <name>Mg(2+)</name>
        <dbReference type="ChEBI" id="CHEBI:18420"/>
    </cofactor>
</comment>
<comment type="catalytic activity">
    <reaction evidence="6">
        <text>adenylyl-molybdopterin + molybdate = Mo-molybdopterin + AMP + H(+)</text>
        <dbReference type="Rhea" id="RHEA:35047"/>
        <dbReference type="ChEBI" id="CHEBI:15378"/>
        <dbReference type="ChEBI" id="CHEBI:36264"/>
        <dbReference type="ChEBI" id="CHEBI:62727"/>
        <dbReference type="ChEBI" id="CHEBI:71302"/>
        <dbReference type="ChEBI" id="CHEBI:456215"/>
        <dbReference type="EC" id="2.10.1.1"/>
    </reaction>
</comment>
<dbReference type="PANTHER" id="PTHR10192">
    <property type="entry name" value="MOLYBDOPTERIN BIOSYNTHESIS PROTEIN"/>
    <property type="match status" value="1"/>
</dbReference>
<comment type="pathway">
    <text evidence="2 7">Cofactor biosynthesis; molybdopterin biosynthesis.</text>
</comment>
<dbReference type="InterPro" id="IPR038987">
    <property type="entry name" value="MoeA-like"/>
</dbReference>
<evidence type="ECO:0000256" key="4">
    <source>
        <dbReference type="ARBA" id="ARBA00022505"/>
    </source>
</evidence>
<accession>A0A537IZS9</accession>
<organism evidence="9 10">
    <name type="scientific">Candidatus Segetimicrobium genomatis</name>
    <dbReference type="NCBI Taxonomy" id="2569760"/>
    <lineage>
        <taxon>Bacteria</taxon>
        <taxon>Bacillati</taxon>
        <taxon>Candidatus Sysuimicrobiota</taxon>
        <taxon>Candidatus Sysuimicrobiia</taxon>
        <taxon>Candidatus Sysuimicrobiales</taxon>
        <taxon>Candidatus Segetimicrobiaceae</taxon>
        <taxon>Candidatus Segetimicrobium</taxon>
    </lineage>
</organism>
<dbReference type="SMART" id="SM00852">
    <property type="entry name" value="MoCF_biosynth"/>
    <property type="match status" value="1"/>
</dbReference>
<dbReference type="Pfam" id="PF03454">
    <property type="entry name" value="MoeA_C"/>
    <property type="match status" value="1"/>
</dbReference>
<evidence type="ECO:0000313" key="10">
    <source>
        <dbReference type="Proteomes" id="UP000318834"/>
    </source>
</evidence>
<comment type="function">
    <text evidence="1 7">Catalyzes the insertion of molybdate into adenylated molybdopterin with the concomitant release of AMP.</text>
</comment>
<dbReference type="NCBIfam" id="NF045515">
    <property type="entry name" value="Glp_gephyrin"/>
    <property type="match status" value="1"/>
</dbReference>
<evidence type="ECO:0000256" key="1">
    <source>
        <dbReference type="ARBA" id="ARBA00002901"/>
    </source>
</evidence>
<evidence type="ECO:0000256" key="6">
    <source>
        <dbReference type="ARBA" id="ARBA00047317"/>
    </source>
</evidence>
<dbReference type="NCBIfam" id="TIGR00177">
    <property type="entry name" value="molyb_syn"/>
    <property type="match status" value="1"/>
</dbReference>